<feature type="transmembrane region" description="Helical" evidence="1">
    <location>
        <begin position="112"/>
        <end position="130"/>
    </location>
</feature>
<feature type="transmembrane region" description="Helical" evidence="1">
    <location>
        <begin position="142"/>
        <end position="161"/>
    </location>
</feature>
<feature type="transmembrane region" description="Helical" evidence="1">
    <location>
        <begin position="381"/>
        <end position="399"/>
    </location>
</feature>
<feature type="transmembrane region" description="Helical" evidence="1">
    <location>
        <begin position="82"/>
        <end position="105"/>
    </location>
</feature>
<evidence type="ECO:0008006" key="3">
    <source>
        <dbReference type="Google" id="ProtNLM"/>
    </source>
</evidence>
<keyword evidence="1" id="KW-0472">Membrane</keyword>
<feature type="transmembrane region" description="Helical" evidence="1">
    <location>
        <begin position="306"/>
        <end position="329"/>
    </location>
</feature>
<gene>
    <name evidence="2" type="ORF">ENV54_11905</name>
</gene>
<feature type="transmembrane region" description="Helical" evidence="1">
    <location>
        <begin position="341"/>
        <end position="361"/>
    </location>
</feature>
<evidence type="ECO:0000256" key="1">
    <source>
        <dbReference type="SAM" id="Phobius"/>
    </source>
</evidence>
<keyword evidence="1" id="KW-1133">Transmembrane helix</keyword>
<feature type="transmembrane region" description="Helical" evidence="1">
    <location>
        <begin position="12"/>
        <end position="35"/>
    </location>
</feature>
<protein>
    <recommendedName>
        <fullName evidence="3">AAT family amino acid transporter</fullName>
    </recommendedName>
</protein>
<feature type="transmembrane region" description="Helical" evidence="1">
    <location>
        <begin position="214"/>
        <end position="240"/>
    </location>
</feature>
<sequence length="410" mass="46181">MNPSTRQDSPWSYFQGLISFVVVFFVSVALWYIFMHGNGILKLYTPMYGFSLVTMLLCSIVLITTVWNYYPFSPTVSDPSDRWARGILLTFEAGILTVVIVYGLFWHVIGSYAVAYFSPYSIVISGGAGAEPFLARENACTAIIYFGAAFLWVALTWDLGFGEWPWENDSKGVIAWSKTITVLLLTTIVYAFLFHPHVCYLFYPPQNKAGVEPWWASFAGTSSAFFSLGLLLCNIGWLTITKILWEEYPWRLLARNHAGSLIKGLGVTIGSIILGTITFALLLKIMNVFWMEPFEGGQYTDAPYFRYLHTGEISGFVILAAFVLNTYFNNFPRTRITILNIVVRTALAIVGGLGFYVFYYSPASTMLLGKVPGIAQPDDTPLVWTILYLAVVMIHKEFFHAWPLAKREEP</sequence>
<feature type="transmembrane region" description="Helical" evidence="1">
    <location>
        <begin position="47"/>
        <end position="70"/>
    </location>
</feature>
<feature type="transmembrane region" description="Helical" evidence="1">
    <location>
        <begin position="261"/>
        <end position="286"/>
    </location>
</feature>
<keyword evidence="1" id="KW-0812">Transmembrane</keyword>
<proteinExistence type="predicted"/>
<dbReference type="EMBL" id="DTGT01000390">
    <property type="protein sequence ID" value="HGH61987.1"/>
    <property type="molecule type" value="Genomic_DNA"/>
</dbReference>
<accession>A0A7C4ATL0</accession>
<reference evidence="2" key="1">
    <citation type="journal article" date="2020" name="mSystems">
        <title>Genome- and Community-Level Interaction Insights into Carbon Utilization and Element Cycling Functions of Hydrothermarchaeota in Hydrothermal Sediment.</title>
        <authorList>
            <person name="Zhou Z."/>
            <person name="Liu Y."/>
            <person name="Xu W."/>
            <person name="Pan J."/>
            <person name="Luo Z.H."/>
            <person name="Li M."/>
        </authorList>
    </citation>
    <scope>NUCLEOTIDE SEQUENCE [LARGE SCALE GENOMIC DNA]</scope>
    <source>
        <strain evidence="2">SpSt-769</strain>
    </source>
</reference>
<evidence type="ECO:0000313" key="2">
    <source>
        <dbReference type="EMBL" id="HGH61987.1"/>
    </source>
</evidence>
<organism evidence="2">
    <name type="scientific">Desulfomonile tiedjei</name>
    <dbReference type="NCBI Taxonomy" id="2358"/>
    <lineage>
        <taxon>Bacteria</taxon>
        <taxon>Pseudomonadati</taxon>
        <taxon>Thermodesulfobacteriota</taxon>
        <taxon>Desulfomonilia</taxon>
        <taxon>Desulfomonilales</taxon>
        <taxon>Desulfomonilaceae</taxon>
        <taxon>Desulfomonile</taxon>
    </lineage>
</organism>
<feature type="transmembrane region" description="Helical" evidence="1">
    <location>
        <begin position="173"/>
        <end position="194"/>
    </location>
</feature>
<name>A0A7C4ATL0_9BACT</name>
<dbReference type="AlphaFoldDB" id="A0A7C4ATL0"/>
<comment type="caution">
    <text evidence="2">The sequence shown here is derived from an EMBL/GenBank/DDBJ whole genome shotgun (WGS) entry which is preliminary data.</text>
</comment>